<keyword evidence="1" id="KW-0472">Membrane</keyword>
<feature type="transmembrane region" description="Helical" evidence="1">
    <location>
        <begin position="55"/>
        <end position="74"/>
    </location>
</feature>
<keyword evidence="1" id="KW-1133">Transmembrane helix</keyword>
<dbReference type="Proteomes" id="UP001499854">
    <property type="component" value="Unassembled WGS sequence"/>
</dbReference>
<organism evidence="2 3">
    <name type="scientific">Catenulispora subtropica</name>
    <dbReference type="NCBI Taxonomy" id="450798"/>
    <lineage>
        <taxon>Bacteria</taxon>
        <taxon>Bacillati</taxon>
        <taxon>Actinomycetota</taxon>
        <taxon>Actinomycetes</taxon>
        <taxon>Catenulisporales</taxon>
        <taxon>Catenulisporaceae</taxon>
        <taxon>Catenulispora</taxon>
    </lineage>
</organism>
<reference evidence="3" key="1">
    <citation type="journal article" date="2019" name="Int. J. Syst. Evol. Microbiol.">
        <title>The Global Catalogue of Microorganisms (GCM) 10K type strain sequencing project: providing services to taxonomists for standard genome sequencing and annotation.</title>
        <authorList>
            <consortium name="The Broad Institute Genomics Platform"/>
            <consortium name="The Broad Institute Genome Sequencing Center for Infectious Disease"/>
            <person name="Wu L."/>
            <person name="Ma J."/>
        </authorList>
    </citation>
    <scope>NUCLEOTIDE SEQUENCE [LARGE SCALE GENOMIC DNA]</scope>
    <source>
        <strain evidence="3">JCM 16013</strain>
    </source>
</reference>
<feature type="transmembrane region" description="Helical" evidence="1">
    <location>
        <begin position="15"/>
        <end position="43"/>
    </location>
</feature>
<accession>A0ABP5CJ58</accession>
<gene>
    <name evidence="2" type="ORF">GCM10009838_20950</name>
</gene>
<name>A0ABP5CJ58_9ACTN</name>
<evidence type="ECO:0000313" key="2">
    <source>
        <dbReference type="EMBL" id="GAA1963659.1"/>
    </source>
</evidence>
<evidence type="ECO:0000256" key="1">
    <source>
        <dbReference type="SAM" id="Phobius"/>
    </source>
</evidence>
<protein>
    <recommendedName>
        <fullName evidence="4">ABC transmembrane type-1 domain-containing protein</fullName>
    </recommendedName>
</protein>
<evidence type="ECO:0008006" key="4">
    <source>
        <dbReference type="Google" id="ProtNLM"/>
    </source>
</evidence>
<keyword evidence="1" id="KW-0812">Transmembrane</keyword>
<dbReference type="RefSeq" id="WP_344656755.1">
    <property type="nucleotide sequence ID" value="NZ_BAAAQM010000009.1"/>
</dbReference>
<proteinExistence type="predicted"/>
<sequence>MTTSLRRPFAKAKDVVVTVIVIGIIAAYPVGFVALGMAIMGLPSLLGLSSNTTRAIAAVLLVLRFIRFVADVLWNNFADEKFLNAGEALGRAIRKLLPSVLPSWQTSSSASREGSAPPRLSRHLTALATIVLPAADRGQFAEEWNAELFVHSRLQRALFVIGIWRKLPALAWGLRIHSRRQRIR</sequence>
<evidence type="ECO:0000313" key="3">
    <source>
        <dbReference type="Proteomes" id="UP001499854"/>
    </source>
</evidence>
<comment type="caution">
    <text evidence="2">The sequence shown here is derived from an EMBL/GenBank/DDBJ whole genome shotgun (WGS) entry which is preliminary data.</text>
</comment>
<keyword evidence="3" id="KW-1185">Reference proteome</keyword>
<dbReference type="EMBL" id="BAAAQM010000009">
    <property type="protein sequence ID" value="GAA1963659.1"/>
    <property type="molecule type" value="Genomic_DNA"/>
</dbReference>